<dbReference type="AlphaFoldDB" id="A0A0C2S1Z9"/>
<reference evidence="2 3" key="1">
    <citation type="submission" date="2014-04" db="EMBL/GenBank/DDBJ databases">
        <title>Evolutionary Origins and Diversification of the Mycorrhizal Mutualists.</title>
        <authorList>
            <consortium name="DOE Joint Genome Institute"/>
            <consortium name="Mycorrhizal Genomics Consortium"/>
            <person name="Kohler A."/>
            <person name="Kuo A."/>
            <person name="Nagy L.G."/>
            <person name="Floudas D."/>
            <person name="Copeland A."/>
            <person name="Barry K.W."/>
            <person name="Cichocki N."/>
            <person name="Veneault-Fourrey C."/>
            <person name="LaButti K."/>
            <person name="Lindquist E.A."/>
            <person name="Lipzen A."/>
            <person name="Lundell T."/>
            <person name="Morin E."/>
            <person name="Murat C."/>
            <person name="Riley R."/>
            <person name="Ohm R."/>
            <person name="Sun H."/>
            <person name="Tunlid A."/>
            <person name="Henrissat B."/>
            <person name="Grigoriev I.V."/>
            <person name="Hibbett D.S."/>
            <person name="Martin F."/>
        </authorList>
    </citation>
    <scope>NUCLEOTIDE SEQUENCE [LARGE SCALE GENOMIC DNA]</scope>
    <source>
        <strain evidence="2 3">Koide BX008</strain>
    </source>
</reference>
<protein>
    <submittedName>
        <fullName evidence="2">Uncharacterized protein</fullName>
    </submittedName>
</protein>
<proteinExistence type="predicted"/>
<feature type="region of interest" description="Disordered" evidence="1">
    <location>
        <begin position="1"/>
        <end position="66"/>
    </location>
</feature>
<keyword evidence="3" id="KW-1185">Reference proteome</keyword>
<evidence type="ECO:0000313" key="2">
    <source>
        <dbReference type="EMBL" id="KIL56675.1"/>
    </source>
</evidence>
<gene>
    <name evidence="2" type="ORF">M378DRAFT_16886</name>
</gene>
<dbReference type="EMBL" id="KN818407">
    <property type="protein sequence ID" value="KIL56675.1"/>
    <property type="molecule type" value="Genomic_DNA"/>
</dbReference>
<organism evidence="2 3">
    <name type="scientific">Amanita muscaria (strain Koide BX008)</name>
    <dbReference type="NCBI Taxonomy" id="946122"/>
    <lineage>
        <taxon>Eukaryota</taxon>
        <taxon>Fungi</taxon>
        <taxon>Dikarya</taxon>
        <taxon>Basidiomycota</taxon>
        <taxon>Agaricomycotina</taxon>
        <taxon>Agaricomycetes</taxon>
        <taxon>Agaricomycetidae</taxon>
        <taxon>Agaricales</taxon>
        <taxon>Pluteineae</taxon>
        <taxon>Amanitaceae</taxon>
        <taxon>Amanita</taxon>
    </lineage>
</organism>
<dbReference type="HOGENOM" id="CLU_2830672_0_0_1"/>
<dbReference type="InParanoid" id="A0A0C2S1Z9"/>
<evidence type="ECO:0000313" key="3">
    <source>
        <dbReference type="Proteomes" id="UP000054549"/>
    </source>
</evidence>
<accession>A0A0C2S1Z9</accession>
<name>A0A0C2S1Z9_AMAMK</name>
<dbReference type="Proteomes" id="UP000054549">
    <property type="component" value="Unassembled WGS sequence"/>
</dbReference>
<sequence length="66" mass="6690">MALPPGRAGEGEGRGEGGNGGIGRHGEVERREGFGDKVEMGFLSGSQNEESGLDQGVNIPSTGASF</sequence>
<evidence type="ECO:0000256" key="1">
    <source>
        <dbReference type="SAM" id="MobiDB-lite"/>
    </source>
</evidence>
<feature type="compositionally biased region" description="Basic and acidic residues" evidence="1">
    <location>
        <begin position="24"/>
        <end position="39"/>
    </location>
</feature>